<protein>
    <submittedName>
        <fullName evidence="3">L-cysteine desulfidase</fullName>
    </submittedName>
    <submittedName>
        <fullName evidence="2">Serine dehydratase subunit alpha family protein</fullName>
    </submittedName>
</protein>
<dbReference type="AlphaFoldDB" id="A0AAJ4RC20"/>
<reference evidence="3 4" key="2">
    <citation type="submission" date="2018-11" db="EMBL/GenBank/DDBJ databases">
        <title>Genomic Encyclopedia of Type Strains, Phase IV (KMG-IV): sequencing the most valuable type-strain genomes for metagenomic binning, comparative biology and taxonomic classification.</title>
        <authorList>
            <person name="Goeker M."/>
        </authorList>
    </citation>
    <scope>NUCLEOTIDE SEQUENCE [LARGE SCALE GENOMIC DNA]</scope>
    <source>
        <strain evidence="3 4">DSM 27783</strain>
    </source>
</reference>
<evidence type="ECO:0000313" key="3">
    <source>
        <dbReference type="EMBL" id="ROR39523.1"/>
    </source>
</evidence>
<dbReference type="InterPro" id="IPR005130">
    <property type="entry name" value="Ser_deHydtase-like_asu"/>
</dbReference>
<dbReference type="PIRSF" id="PIRSF006054">
    <property type="entry name" value="UCP006054"/>
    <property type="match status" value="1"/>
</dbReference>
<sequence>MYGAKEIILSEIKPALGCTEPAAIALNAAYLREYGVYDENLKLTINTNLLKNAMYVPIPNTSKRFGVKLAFALGYLFGDVNDELNIFKNLNEEKVKKALKFSEKVKVELIEGSELFIKSENTYAEAVTIKFHDNIEYVISKGELKEFENHQEEVEVKSYVLEDKPFDIVYDLIEQEKSFEFVREAVELNMALAEYGMNHDVGINVSKQFSGDSLKDKICKITTSASDSRMDGVNMPAMSLTGSGNHGISATLPVWVYAKEKGFREEEALKAVALSMLITIYVKLFIGRLSVICGAAVASGCGVAGAIAYLESDRETSKKAVKHVIQNISTLLCDGGKMACSLKVLQGASVGYDSAKFVLNAMQVYEDGIMFEDVTKTIKALKGIKEKMSGVDEEVVKIMKEKLL</sequence>
<evidence type="ECO:0000313" key="5">
    <source>
        <dbReference type="Proteomes" id="UP000298805"/>
    </source>
</evidence>
<keyword evidence="5" id="KW-1185">Reference proteome</keyword>
<reference evidence="2" key="3">
    <citation type="submission" date="2019-06" db="EMBL/GenBank/DDBJ databases">
        <title>A comparative analysis of the Nautiliaceae.</title>
        <authorList>
            <person name="Grosche A."/>
            <person name="Smedile F."/>
            <person name="Vetriani C."/>
        </authorList>
    </citation>
    <scope>NUCLEOTIDE SEQUENCE</scope>
    <source>
        <strain evidence="2">TB6</strain>
    </source>
</reference>
<dbReference type="PANTHER" id="PTHR30501:SF2">
    <property type="entry name" value="UPF0597 PROTEIN YHAM"/>
    <property type="match status" value="1"/>
</dbReference>
<name>A0AAJ4RC20_9BACT</name>
<dbReference type="EMBL" id="RJVK01000003">
    <property type="protein sequence ID" value="ROR39523.1"/>
    <property type="molecule type" value="Genomic_DNA"/>
</dbReference>
<dbReference type="InterPro" id="IPR021144">
    <property type="entry name" value="UPF0597"/>
</dbReference>
<dbReference type="GO" id="GO:0080146">
    <property type="term" value="F:L-cysteine desulfhydrase activity"/>
    <property type="evidence" value="ECO:0007669"/>
    <property type="project" value="TreeGrafter"/>
</dbReference>
<proteinExistence type="predicted"/>
<evidence type="ECO:0000259" key="1">
    <source>
        <dbReference type="Pfam" id="PF03313"/>
    </source>
</evidence>
<dbReference type="EMBL" id="CP027432">
    <property type="protein sequence ID" value="QCI28931.1"/>
    <property type="molecule type" value="Genomic_DNA"/>
</dbReference>
<feature type="domain" description="Serine dehydratase-like alpha subunit" evidence="1">
    <location>
        <begin position="170"/>
        <end position="396"/>
    </location>
</feature>
<dbReference type="RefSeq" id="WP_123352853.1">
    <property type="nucleotide sequence ID" value="NZ_CP027432.2"/>
</dbReference>
<gene>
    <name evidence="2" type="ORF">C6V80_08095</name>
    <name evidence="3" type="ORF">EDC58_1463</name>
</gene>
<reference evidence="5" key="1">
    <citation type="submission" date="2018-03" db="EMBL/GenBank/DDBJ databases">
        <title>A comparative analysis of the Nautiliaceae.</title>
        <authorList>
            <person name="Grosche A."/>
            <person name="Smedile F."/>
            <person name="Vetriani C."/>
        </authorList>
    </citation>
    <scope>NUCLEOTIDE SEQUENCE [LARGE SCALE GENOMIC DNA]</scope>
    <source>
        <strain evidence="5">TB6</strain>
    </source>
</reference>
<dbReference type="GO" id="GO:0019450">
    <property type="term" value="P:L-cysteine catabolic process to pyruvate"/>
    <property type="evidence" value="ECO:0007669"/>
    <property type="project" value="TreeGrafter"/>
</dbReference>
<accession>A0AAJ4RC20</accession>
<dbReference type="Proteomes" id="UP000298805">
    <property type="component" value="Chromosome"/>
</dbReference>
<dbReference type="Pfam" id="PF03313">
    <property type="entry name" value="SDH_alpha"/>
    <property type="match status" value="1"/>
</dbReference>
<evidence type="ECO:0000313" key="4">
    <source>
        <dbReference type="Proteomes" id="UP000272781"/>
    </source>
</evidence>
<dbReference type="PANTHER" id="PTHR30501">
    <property type="entry name" value="UPF0597 PROTEIN YHAM"/>
    <property type="match status" value="1"/>
</dbReference>
<evidence type="ECO:0000313" key="2">
    <source>
        <dbReference type="EMBL" id="QCI28931.1"/>
    </source>
</evidence>
<organism evidence="3 4">
    <name type="scientific">Caminibacter pacificus</name>
    <dbReference type="NCBI Taxonomy" id="1424653"/>
    <lineage>
        <taxon>Bacteria</taxon>
        <taxon>Pseudomonadati</taxon>
        <taxon>Campylobacterota</taxon>
        <taxon>Epsilonproteobacteria</taxon>
        <taxon>Nautiliales</taxon>
        <taxon>Nautiliaceae</taxon>
        <taxon>Caminibacter</taxon>
    </lineage>
</organism>
<dbReference type="Proteomes" id="UP000272781">
    <property type="component" value="Unassembled WGS sequence"/>
</dbReference>